<gene>
    <name evidence="1" type="ORF">IWX90DRAFT_415849</name>
</gene>
<keyword evidence="2" id="KW-1185">Reference proteome</keyword>
<dbReference type="EMBL" id="JBBWUH010000006">
    <property type="protein sequence ID" value="KAK8164045.1"/>
    <property type="molecule type" value="Genomic_DNA"/>
</dbReference>
<accession>A0ABR1XQU9</accession>
<organism evidence="1 2">
    <name type="scientific">Phyllosticta citrichinensis</name>
    <dbReference type="NCBI Taxonomy" id="1130410"/>
    <lineage>
        <taxon>Eukaryota</taxon>
        <taxon>Fungi</taxon>
        <taxon>Dikarya</taxon>
        <taxon>Ascomycota</taxon>
        <taxon>Pezizomycotina</taxon>
        <taxon>Dothideomycetes</taxon>
        <taxon>Dothideomycetes incertae sedis</taxon>
        <taxon>Botryosphaeriales</taxon>
        <taxon>Phyllostictaceae</taxon>
        <taxon>Phyllosticta</taxon>
    </lineage>
</organism>
<reference evidence="1 2" key="1">
    <citation type="journal article" date="2022" name="G3 (Bethesda)">
        <title>Enemy or ally: a genomic approach to elucidate the lifestyle of Phyllosticta citrichinaensis.</title>
        <authorList>
            <person name="Buijs V.A."/>
            <person name="Groenewald J.Z."/>
            <person name="Haridas S."/>
            <person name="LaButti K.M."/>
            <person name="Lipzen A."/>
            <person name="Martin F.M."/>
            <person name="Barry K."/>
            <person name="Grigoriev I.V."/>
            <person name="Crous P.W."/>
            <person name="Seidl M.F."/>
        </authorList>
    </citation>
    <scope>NUCLEOTIDE SEQUENCE [LARGE SCALE GENOMIC DNA]</scope>
    <source>
        <strain evidence="1 2">CBS 129764</strain>
    </source>
</reference>
<comment type="caution">
    <text evidence="1">The sequence shown here is derived from an EMBL/GenBank/DDBJ whole genome shotgun (WGS) entry which is preliminary data.</text>
</comment>
<protein>
    <submittedName>
        <fullName evidence="1">Uncharacterized protein</fullName>
    </submittedName>
</protein>
<name>A0ABR1XQU9_9PEZI</name>
<sequence>MVDTDNRSPRWFEESLESKRGWPGSRQLAKCLRAKLPWKSRLDKTSQCLLLEVTLSSRFNSMGWFKRSGGFDVLLSTHCFGDIIDFLGLPRYVRDKIYSMVFKASPFLPMYNERADTSIRTENFHLKQPIEPLRFLARLSKSAGGGGGISFVNHQTLRETTGLLIRSKDFHVCGDKQAYALLKSMGMDGLREWPGPLTLHLNNWERASLVEHWIPLLYSPPLNDIKTRYISIMIGSKGWNLGQSPNIEKTPICQLVSLGSNRLNYNWVNFQPPLFSNEEDRQV</sequence>
<evidence type="ECO:0000313" key="2">
    <source>
        <dbReference type="Proteomes" id="UP001456524"/>
    </source>
</evidence>
<proteinExistence type="predicted"/>
<evidence type="ECO:0000313" key="1">
    <source>
        <dbReference type="EMBL" id="KAK8164045.1"/>
    </source>
</evidence>
<dbReference type="Proteomes" id="UP001456524">
    <property type="component" value="Unassembled WGS sequence"/>
</dbReference>